<comment type="caution">
    <text evidence="1">The sequence shown here is derived from an EMBL/GenBank/DDBJ whole genome shotgun (WGS) entry which is preliminary data.</text>
</comment>
<name>A0A8K0GC03_IGNLU</name>
<dbReference type="EMBL" id="VTPC01008022">
    <property type="protein sequence ID" value="KAF2893386.1"/>
    <property type="molecule type" value="Genomic_DNA"/>
</dbReference>
<sequence>MGIFALPRICSLAWDRAVSSQNIKSGFRATGILPFDHDIFKDFYFMFSFISDDETHPVASTRLAESTYAGLATVSTTNHSAQATRVSSQESNFSVPFQLNLAWKIR</sequence>
<evidence type="ECO:0000313" key="1">
    <source>
        <dbReference type="EMBL" id="KAF2893386.1"/>
    </source>
</evidence>
<dbReference type="AlphaFoldDB" id="A0A8K0GC03"/>
<reference evidence="1" key="1">
    <citation type="submission" date="2019-08" db="EMBL/GenBank/DDBJ databases">
        <title>The genome of the North American firefly Photinus pyralis.</title>
        <authorList>
            <consortium name="Photinus pyralis genome working group"/>
            <person name="Fallon T.R."/>
            <person name="Sander Lower S.E."/>
            <person name="Weng J.-K."/>
        </authorList>
    </citation>
    <scope>NUCLEOTIDE SEQUENCE</scope>
    <source>
        <strain evidence="1">TRF0915ILg1</strain>
        <tissue evidence="1">Whole body</tissue>
    </source>
</reference>
<dbReference type="OrthoDB" id="10071617at2759"/>
<proteinExistence type="predicted"/>
<evidence type="ECO:0000313" key="2">
    <source>
        <dbReference type="Proteomes" id="UP000801492"/>
    </source>
</evidence>
<organism evidence="1 2">
    <name type="scientific">Ignelater luminosus</name>
    <name type="common">Cucubano</name>
    <name type="synonym">Pyrophorus luminosus</name>
    <dbReference type="NCBI Taxonomy" id="2038154"/>
    <lineage>
        <taxon>Eukaryota</taxon>
        <taxon>Metazoa</taxon>
        <taxon>Ecdysozoa</taxon>
        <taxon>Arthropoda</taxon>
        <taxon>Hexapoda</taxon>
        <taxon>Insecta</taxon>
        <taxon>Pterygota</taxon>
        <taxon>Neoptera</taxon>
        <taxon>Endopterygota</taxon>
        <taxon>Coleoptera</taxon>
        <taxon>Polyphaga</taxon>
        <taxon>Elateriformia</taxon>
        <taxon>Elateroidea</taxon>
        <taxon>Elateridae</taxon>
        <taxon>Agrypninae</taxon>
        <taxon>Pyrophorini</taxon>
        <taxon>Ignelater</taxon>
    </lineage>
</organism>
<accession>A0A8K0GC03</accession>
<protein>
    <submittedName>
        <fullName evidence="1">Uncharacterized protein</fullName>
    </submittedName>
</protein>
<dbReference type="Proteomes" id="UP000801492">
    <property type="component" value="Unassembled WGS sequence"/>
</dbReference>
<keyword evidence="2" id="KW-1185">Reference proteome</keyword>
<gene>
    <name evidence="1" type="ORF">ILUMI_12780</name>
</gene>